<protein>
    <submittedName>
        <fullName evidence="1">Uncharacterized protein</fullName>
    </submittedName>
</protein>
<proteinExistence type="predicted"/>
<evidence type="ECO:0000313" key="1">
    <source>
        <dbReference type="EMBL" id="GGH60205.1"/>
    </source>
</evidence>
<dbReference type="Proteomes" id="UP000652153">
    <property type="component" value="Unassembled WGS sequence"/>
</dbReference>
<gene>
    <name evidence="1" type="ORF">GCM10008014_34520</name>
</gene>
<evidence type="ECO:0000313" key="2">
    <source>
        <dbReference type="Proteomes" id="UP000652153"/>
    </source>
</evidence>
<reference evidence="2" key="1">
    <citation type="journal article" date="2019" name="Int. J. Syst. Evol. Microbiol.">
        <title>The Global Catalogue of Microorganisms (GCM) 10K type strain sequencing project: providing services to taxonomists for standard genome sequencing and annotation.</title>
        <authorList>
            <consortium name="The Broad Institute Genomics Platform"/>
            <consortium name="The Broad Institute Genome Sequencing Center for Infectious Disease"/>
            <person name="Wu L."/>
            <person name="Ma J."/>
        </authorList>
    </citation>
    <scope>NUCLEOTIDE SEQUENCE [LARGE SCALE GENOMIC DNA]</scope>
    <source>
        <strain evidence="2">CGMCC 1.12770</strain>
    </source>
</reference>
<keyword evidence="2" id="KW-1185">Reference proteome</keyword>
<organism evidence="1 2">
    <name type="scientific">Paenibacillus silvae</name>
    <dbReference type="NCBI Taxonomy" id="1325358"/>
    <lineage>
        <taxon>Bacteria</taxon>
        <taxon>Bacillati</taxon>
        <taxon>Bacillota</taxon>
        <taxon>Bacilli</taxon>
        <taxon>Bacillales</taxon>
        <taxon>Paenibacillaceae</taxon>
        <taxon>Paenibacillus</taxon>
    </lineage>
</organism>
<accession>A0ABQ1ZGG1</accession>
<sequence>MTLLSQMIKVENCKLYNFNNIWDFLLEYKHIPSEMIKHEFNKYKEELEWFESKINSLPKTFNRIIDGRQYYHRDFYFDNNAKYGFEIEWDINIAKELIQTNKLQTVNFNVGKFIDYINPRDLNQAILRDPNINPEPIIVMHYDPINLFVPIDGNHRVYKTHRINPNKPIEGYLLSPEIHIQAMACDLHRILYKLHHNIAVINNLVTGNKNRIKRYSKWNFLKKRQAITNRLYRLE</sequence>
<dbReference type="EMBL" id="BMFU01000004">
    <property type="protein sequence ID" value="GGH60205.1"/>
    <property type="molecule type" value="Genomic_DNA"/>
</dbReference>
<name>A0ABQ1ZGG1_9BACL</name>
<comment type="caution">
    <text evidence="1">The sequence shown here is derived from an EMBL/GenBank/DDBJ whole genome shotgun (WGS) entry which is preliminary data.</text>
</comment>